<evidence type="ECO:0000313" key="2">
    <source>
        <dbReference type="EMBL" id="PCK29871.1"/>
    </source>
</evidence>
<evidence type="ECO:0008006" key="4">
    <source>
        <dbReference type="Google" id="ProtNLM"/>
    </source>
</evidence>
<protein>
    <recommendedName>
        <fullName evidence="4">Tetratricopeptide repeat protein</fullName>
    </recommendedName>
</protein>
<proteinExistence type="predicted"/>
<feature type="signal peptide" evidence="1">
    <location>
        <begin position="1"/>
        <end position="27"/>
    </location>
</feature>
<sequence>MQGRHSQNSLHSLLIKLLFSMSCLMMAGCNLTPKANKLAIEYAEQGDFVSAQKHIDNAYKNSSKNELLYHLESGMLAHLQHHYELSNQHLSQAKEIIEAAYTVSISDQVFSAFTGASYRKYTGRAYHRPMIHTIMALNYVSLANTSDQSRVALYDSALTEMRQLDLYLEQLKRETGGYTSQSQDIGGVEQILKVIFSQPFISSELAYKDDAFAQYLSGILYEQQNEFDSARIQYERAVNAYKNGFSKQYKLGVHAQNQAQKDLQRVKADQKGEHFTLVQSLGVSPERKEFNLYLSVDEKAQAIVITPIYLGTRQERQAQFAWFNLMFADTSLFDLIQNYATGDFGDVILGSVTKRLPLGNKLWQKAVDEGVIDALKFGSRISVTYLQPHKNNIQHVRLFANGQKLTELHPFYSVNLLTLYDALSNANMEIYSAISREVLKAVTASKAINQLGGQQNTLLSGLAQLTTSVTNAITASADTRQWQSLPAEIRVARVKLPPNTTMLTLQTQLSTGRVITQNIALEPNSQSIGHVRTFTGITSFEKPNYLSSLTNMD</sequence>
<keyword evidence="3" id="KW-1185">Reference proteome</keyword>
<dbReference type="SUPFAM" id="SSF48452">
    <property type="entry name" value="TPR-like"/>
    <property type="match status" value="1"/>
</dbReference>
<dbReference type="AlphaFoldDB" id="A0A2A5JKV6"/>
<keyword evidence="1" id="KW-0732">Signal</keyword>
<gene>
    <name evidence="2" type="ORF">CEX98_20325</name>
</gene>
<name>A0A2A5JKV6_PSEO7</name>
<evidence type="ECO:0000313" key="3">
    <source>
        <dbReference type="Proteomes" id="UP000228621"/>
    </source>
</evidence>
<dbReference type="InterPro" id="IPR011990">
    <property type="entry name" value="TPR-like_helical_dom_sf"/>
</dbReference>
<dbReference type="PROSITE" id="PS51257">
    <property type="entry name" value="PROKAR_LIPOPROTEIN"/>
    <property type="match status" value="1"/>
</dbReference>
<accession>A0A2A5JKV6</accession>
<comment type="caution">
    <text evidence="2">The sequence shown here is derived from an EMBL/GenBank/DDBJ whole genome shotgun (WGS) entry which is preliminary data.</text>
</comment>
<dbReference type="EMBL" id="NKHF01000101">
    <property type="protein sequence ID" value="PCK29871.1"/>
    <property type="molecule type" value="Genomic_DNA"/>
</dbReference>
<reference evidence="3" key="1">
    <citation type="journal article" date="2019" name="Genome Announc.">
        <title>Draft Genome Sequence of Pseudoalteromonas piscicida Strain 36Y ROTHPW, an Hypersaline Seawater Isolate from the South Coast of Sonora, Mexico.</title>
        <authorList>
            <person name="Sanchez-Diaz R."/>
            <person name="Molina-Garza Z.J."/>
            <person name="Cruz-Suarez L.E."/>
            <person name="Selvin J."/>
            <person name="Kiran G.S."/>
            <person name="Ibarra-Gamez J.C."/>
            <person name="Gomez-Gil B."/>
            <person name="Galaviz-Silva L."/>
        </authorList>
    </citation>
    <scope>NUCLEOTIDE SEQUENCE [LARGE SCALE GENOMIC DNA]</scope>
    <source>
        <strain evidence="3">36Y_RITHPW</strain>
    </source>
</reference>
<feature type="chain" id="PRO_5013241166" description="Tetratricopeptide repeat protein" evidence="1">
    <location>
        <begin position="28"/>
        <end position="553"/>
    </location>
</feature>
<dbReference type="Proteomes" id="UP000228621">
    <property type="component" value="Unassembled WGS sequence"/>
</dbReference>
<dbReference type="OrthoDB" id="9769023at2"/>
<organism evidence="2 3">
    <name type="scientific">Pseudoalteromonas piscicida</name>
    <dbReference type="NCBI Taxonomy" id="43662"/>
    <lineage>
        <taxon>Bacteria</taxon>
        <taxon>Pseudomonadati</taxon>
        <taxon>Pseudomonadota</taxon>
        <taxon>Gammaproteobacteria</taxon>
        <taxon>Alteromonadales</taxon>
        <taxon>Pseudoalteromonadaceae</taxon>
        <taxon>Pseudoalteromonas</taxon>
    </lineage>
</organism>
<evidence type="ECO:0000256" key="1">
    <source>
        <dbReference type="SAM" id="SignalP"/>
    </source>
</evidence>